<reference evidence="3" key="2">
    <citation type="journal article" date="2017" name="Nat. Plants">
        <title>The Aegilops tauschii genome reveals multiple impacts of transposons.</title>
        <authorList>
            <person name="Zhao G."/>
            <person name="Zou C."/>
            <person name="Li K."/>
            <person name="Wang K."/>
            <person name="Li T."/>
            <person name="Gao L."/>
            <person name="Zhang X."/>
            <person name="Wang H."/>
            <person name="Yang Z."/>
            <person name="Liu X."/>
            <person name="Jiang W."/>
            <person name="Mao L."/>
            <person name="Kong X."/>
            <person name="Jiao Y."/>
            <person name="Jia J."/>
        </authorList>
    </citation>
    <scope>NUCLEOTIDE SEQUENCE [LARGE SCALE GENOMIC DNA]</scope>
    <source>
        <strain evidence="3">cv. AL8/78</strain>
    </source>
</reference>
<proteinExistence type="predicted"/>
<sequence>MDNQTTYCTSTRTKLSLGGDDGKLFYMGRFTTSKWKQSRLYLQLAIRTYVHANRQWVITSSSVSPRLLLYIIAARGQERRERIHRSRKHPFQTRPSGSSDFLYFERSEGAAGREEAAPRGGFGIGPPRPPPPPQLLPGGGINHGGGGGYVHVLPRRAAVHAAEQLPHDVHVVVLARSDLPAQLAKTCNSWMKHH</sequence>
<reference evidence="2" key="3">
    <citation type="journal article" date="2017" name="Nature">
        <title>Genome sequence of the progenitor of the wheat D genome Aegilops tauschii.</title>
        <authorList>
            <person name="Luo M.C."/>
            <person name="Gu Y.Q."/>
            <person name="Puiu D."/>
            <person name="Wang H."/>
            <person name="Twardziok S.O."/>
            <person name="Deal K.R."/>
            <person name="Huo N."/>
            <person name="Zhu T."/>
            <person name="Wang L."/>
            <person name="Wang Y."/>
            <person name="McGuire P.E."/>
            <person name="Liu S."/>
            <person name="Long H."/>
            <person name="Ramasamy R.K."/>
            <person name="Rodriguez J.C."/>
            <person name="Van S.L."/>
            <person name="Yuan L."/>
            <person name="Wang Z."/>
            <person name="Xia Z."/>
            <person name="Xiao L."/>
            <person name="Anderson O.D."/>
            <person name="Ouyang S."/>
            <person name="Liang Y."/>
            <person name="Zimin A.V."/>
            <person name="Pertea G."/>
            <person name="Qi P."/>
            <person name="Bennetzen J.L."/>
            <person name="Dai X."/>
            <person name="Dawson M.W."/>
            <person name="Muller H.G."/>
            <person name="Kugler K."/>
            <person name="Rivarola-Duarte L."/>
            <person name="Spannagl M."/>
            <person name="Mayer K.F.X."/>
            <person name="Lu F.H."/>
            <person name="Bevan M.W."/>
            <person name="Leroy P."/>
            <person name="Li P."/>
            <person name="You F.M."/>
            <person name="Sun Q."/>
            <person name="Liu Z."/>
            <person name="Lyons E."/>
            <person name="Wicker T."/>
            <person name="Salzberg S.L."/>
            <person name="Devos K.M."/>
            <person name="Dvorak J."/>
        </authorList>
    </citation>
    <scope>NUCLEOTIDE SEQUENCE [LARGE SCALE GENOMIC DNA]</scope>
    <source>
        <strain evidence="2">cv. AL8/78</strain>
    </source>
</reference>
<feature type="region of interest" description="Disordered" evidence="1">
    <location>
        <begin position="114"/>
        <end position="140"/>
    </location>
</feature>
<evidence type="ECO:0000256" key="1">
    <source>
        <dbReference type="SAM" id="MobiDB-lite"/>
    </source>
</evidence>
<organism evidence="2 3">
    <name type="scientific">Aegilops tauschii subsp. strangulata</name>
    <name type="common">Goatgrass</name>
    <dbReference type="NCBI Taxonomy" id="200361"/>
    <lineage>
        <taxon>Eukaryota</taxon>
        <taxon>Viridiplantae</taxon>
        <taxon>Streptophyta</taxon>
        <taxon>Embryophyta</taxon>
        <taxon>Tracheophyta</taxon>
        <taxon>Spermatophyta</taxon>
        <taxon>Magnoliopsida</taxon>
        <taxon>Liliopsida</taxon>
        <taxon>Poales</taxon>
        <taxon>Poaceae</taxon>
        <taxon>BOP clade</taxon>
        <taxon>Pooideae</taxon>
        <taxon>Triticodae</taxon>
        <taxon>Triticeae</taxon>
        <taxon>Triticinae</taxon>
        <taxon>Aegilops</taxon>
    </lineage>
</organism>
<reference evidence="3" key="1">
    <citation type="journal article" date="2014" name="Science">
        <title>Ancient hybridizations among the ancestral genomes of bread wheat.</title>
        <authorList>
            <consortium name="International Wheat Genome Sequencing Consortium,"/>
            <person name="Marcussen T."/>
            <person name="Sandve S.R."/>
            <person name="Heier L."/>
            <person name="Spannagl M."/>
            <person name="Pfeifer M."/>
            <person name="Jakobsen K.S."/>
            <person name="Wulff B.B."/>
            <person name="Steuernagel B."/>
            <person name="Mayer K.F."/>
            <person name="Olsen O.A."/>
        </authorList>
    </citation>
    <scope>NUCLEOTIDE SEQUENCE [LARGE SCALE GENOMIC DNA]</scope>
    <source>
        <strain evidence="3">cv. AL8/78</strain>
    </source>
</reference>
<dbReference type="Proteomes" id="UP000015105">
    <property type="component" value="Chromosome 2D"/>
</dbReference>
<evidence type="ECO:0000313" key="3">
    <source>
        <dbReference type="Proteomes" id="UP000015105"/>
    </source>
</evidence>
<name>A0A453BPL9_AEGTS</name>
<accession>A0A453BPL9</accession>
<dbReference type="EnsemblPlants" id="AET2Gv20586000.1">
    <property type="protein sequence ID" value="AET2Gv20586000.1"/>
    <property type="gene ID" value="AET2Gv20586000"/>
</dbReference>
<reference evidence="2" key="5">
    <citation type="journal article" date="2021" name="G3 (Bethesda)">
        <title>Aegilops tauschii genome assembly Aet v5.0 features greater sequence contiguity and improved annotation.</title>
        <authorList>
            <person name="Wang L."/>
            <person name="Zhu T."/>
            <person name="Rodriguez J.C."/>
            <person name="Deal K.R."/>
            <person name="Dubcovsky J."/>
            <person name="McGuire P.E."/>
            <person name="Lux T."/>
            <person name="Spannagl M."/>
            <person name="Mayer K.F.X."/>
            <person name="Baldrich P."/>
            <person name="Meyers B.C."/>
            <person name="Huo N."/>
            <person name="Gu Y.Q."/>
            <person name="Zhou H."/>
            <person name="Devos K.M."/>
            <person name="Bennetzen J.L."/>
            <person name="Unver T."/>
            <person name="Budak H."/>
            <person name="Gulick P.J."/>
            <person name="Galiba G."/>
            <person name="Kalapos B."/>
            <person name="Nelson D.R."/>
            <person name="Li P."/>
            <person name="You F.M."/>
            <person name="Luo M.C."/>
            <person name="Dvorak J."/>
        </authorList>
    </citation>
    <scope>NUCLEOTIDE SEQUENCE [LARGE SCALE GENOMIC DNA]</scope>
    <source>
        <strain evidence="2">cv. AL8/78</strain>
    </source>
</reference>
<reference evidence="2" key="4">
    <citation type="submission" date="2019-03" db="UniProtKB">
        <authorList>
            <consortium name="EnsemblPlants"/>
        </authorList>
    </citation>
    <scope>IDENTIFICATION</scope>
</reference>
<keyword evidence="3" id="KW-1185">Reference proteome</keyword>
<dbReference type="Gramene" id="AET2Gv20586000.1">
    <property type="protein sequence ID" value="AET2Gv20586000.1"/>
    <property type="gene ID" value="AET2Gv20586000"/>
</dbReference>
<dbReference type="AlphaFoldDB" id="A0A453BPL9"/>
<protein>
    <submittedName>
        <fullName evidence="2">Uncharacterized protein</fullName>
    </submittedName>
</protein>
<evidence type="ECO:0000313" key="2">
    <source>
        <dbReference type="EnsemblPlants" id="AET2Gv20586000.1"/>
    </source>
</evidence>
<feature type="compositionally biased region" description="Pro residues" evidence="1">
    <location>
        <begin position="126"/>
        <end position="135"/>
    </location>
</feature>